<keyword evidence="3" id="KW-1185">Reference proteome</keyword>
<dbReference type="CDD" id="cd04301">
    <property type="entry name" value="NAT_SF"/>
    <property type="match status" value="1"/>
</dbReference>
<dbReference type="Gene3D" id="3.40.630.30">
    <property type="match status" value="1"/>
</dbReference>
<dbReference type="AlphaFoldDB" id="A0A4R7B126"/>
<dbReference type="InterPro" id="IPR050276">
    <property type="entry name" value="MshD_Acetyltransferase"/>
</dbReference>
<comment type="caution">
    <text evidence="2">The sequence shown here is derived from an EMBL/GenBank/DDBJ whole genome shotgun (WGS) entry which is preliminary data.</text>
</comment>
<dbReference type="PANTHER" id="PTHR43617:SF22">
    <property type="entry name" value="L-AMINO ACID N-ACETYLTRANSFERASE AAAT"/>
    <property type="match status" value="1"/>
</dbReference>
<keyword evidence="2" id="KW-0808">Transferase</keyword>
<dbReference type="PROSITE" id="PS51186">
    <property type="entry name" value="GNAT"/>
    <property type="match status" value="1"/>
</dbReference>
<dbReference type="InterPro" id="IPR000182">
    <property type="entry name" value="GNAT_dom"/>
</dbReference>
<dbReference type="RefSeq" id="WP_133683043.1">
    <property type="nucleotide sequence ID" value="NZ_SNZP01000014.1"/>
</dbReference>
<dbReference type="EMBL" id="SNZP01000014">
    <property type="protein sequence ID" value="TDR73295.1"/>
    <property type="molecule type" value="Genomic_DNA"/>
</dbReference>
<protein>
    <submittedName>
        <fullName evidence="2">Putative acetyltransferase</fullName>
    </submittedName>
</protein>
<dbReference type="OrthoDB" id="9799092at2"/>
<reference evidence="2 3" key="1">
    <citation type="submission" date="2019-03" db="EMBL/GenBank/DDBJ databases">
        <title>Genomic Encyclopedia of Type Strains, Phase III (KMG-III): the genomes of soil and plant-associated and newly described type strains.</title>
        <authorList>
            <person name="Whitman W."/>
        </authorList>
    </citation>
    <scope>NUCLEOTIDE SEQUENCE [LARGE SCALE GENOMIC DNA]</scope>
    <source>
        <strain evidence="2 3">CECT 8976</strain>
    </source>
</reference>
<proteinExistence type="predicted"/>
<accession>A0A4R7B126</accession>
<name>A0A4R7B126_9NEIS</name>
<evidence type="ECO:0000313" key="3">
    <source>
        <dbReference type="Proteomes" id="UP000295611"/>
    </source>
</evidence>
<dbReference type="SUPFAM" id="SSF55729">
    <property type="entry name" value="Acyl-CoA N-acyltransferases (Nat)"/>
    <property type="match status" value="1"/>
</dbReference>
<gene>
    <name evidence="2" type="ORF">DFP86_11456</name>
</gene>
<evidence type="ECO:0000313" key="2">
    <source>
        <dbReference type="EMBL" id="TDR73295.1"/>
    </source>
</evidence>
<dbReference type="Proteomes" id="UP000295611">
    <property type="component" value="Unassembled WGS sequence"/>
</dbReference>
<feature type="domain" description="N-acetyltransferase" evidence="1">
    <location>
        <begin position="4"/>
        <end position="164"/>
    </location>
</feature>
<dbReference type="PANTHER" id="PTHR43617">
    <property type="entry name" value="L-AMINO ACID N-ACETYLTRANSFERASE"/>
    <property type="match status" value="1"/>
</dbReference>
<dbReference type="Pfam" id="PF00583">
    <property type="entry name" value="Acetyltransf_1"/>
    <property type="match status" value="1"/>
</dbReference>
<evidence type="ECO:0000259" key="1">
    <source>
        <dbReference type="PROSITE" id="PS51186"/>
    </source>
</evidence>
<dbReference type="InterPro" id="IPR016181">
    <property type="entry name" value="Acyl_CoA_acyltransferase"/>
</dbReference>
<sequence length="164" mass="18134">MQTITIRHSGAADAEAIRNIYACPKVFAGTLQQPYPSLALWQQRLAESQPGSYSLVAELEGAVVGQLGLKVCPSPRRKHVGSFGMGVLERYQGQGIGGRLLAAAIDMADNWLNLSRLELEVFTDNQPAIALYQKYGFVIEGESAQFAFRNGEYVDVYHMARLRR</sequence>
<organism evidence="2 3">
    <name type="scientific">Paludibacterium purpuratum</name>
    <dbReference type="NCBI Taxonomy" id="1144873"/>
    <lineage>
        <taxon>Bacteria</taxon>
        <taxon>Pseudomonadati</taxon>
        <taxon>Pseudomonadota</taxon>
        <taxon>Betaproteobacteria</taxon>
        <taxon>Neisseriales</taxon>
        <taxon>Chromobacteriaceae</taxon>
        <taxon>Paludibacterium</taxon>
    </lineage>
</organism>
<dbReference type="GO" id="GO:0016747">
    <property type="term" value="F:acyltransferase activity, transferring groups other than amino-acyl groups"/>
    <property type="evidence" value="ECO:0007669"/>
    <property type="project" value="InterPro"/>
</dbReference>